<feature type="compositionally biased region" description="Basic and acidic residues" evidence="1">
    <location>
        <begin position="1"/>
        <end position="11"/>
    </location>
</feature>
<dbReference type="RefSeq" id="WP_277861251.1">
    <property type="nucleotide sequence ID" value="NZ_JARRAG010000002.1"/>
</dbReference>
<protein>
    <submittedName>
        <fullName evidence="2">Uncharacterized protein</fullName>
    </submittedName>
</protein>
<comment type="caution">
    <text evidence="2">The sequence shown here is derived from an EMBL/GenBank/DDBJ whole genome shotgun (WGS) entry which is preliminary data.</text>
</comment>
<evidence type="ECO:0000313" key="2">
    <source>
        <dbReference type="EMBL" id="MDG3004900.1"/>
    </source>
</evidence>
<keyword evidence="3" id="KW-1185">Reference proteome</keyword>
<dbReference type="EMBL" id="JARRAG010000002">
    <property type="protein sequence ID" value="MDG3004900.1"/>
    <property type="molecule type" value="Genomic_DNA"/>
</dbReference>
<feature type="region of interest" description="Disordered" evidence="1">
    <location>
        <begin position="1"/>
        <end position="23"/>
    </location>
</feature>
<dbReference type="Proteomes" id="UP001216907">
    <property type="component" value="Unassembled WGS sequence"/>
</dbReference>
<proteinExistence type="predicted"/>
<accession>A0ABT6FBZ2</accession>
<reference evidence="2 3" key="1">
    <citation type="submission" date="2023-03" db="EMBL/GenBank/DDBJ databases">
        <title>Paludisphaera mucosa sp. nov. a novel planctomycete from northern fen.</title>
        <authorList>
            <person name="Ivanova A."/>
        </authorList>
    </citation>
    <scope>NUCLEOTIDE SEQUENCE [LARGE SCALE GENOMIC DNA]</scope>
    <source>
        <strain evidence="2 3">Pla2</strain>
    </source>
</reference>
<sequence length="172" mass="19459">MTSDPRSKDPIPDETDLDLETDSRFPSGPWVGYFLQAEIPPGKHGMELRLTFKRGVITGEGRDLIGDFLIRGRYQVEDGKCWWTKRFIGKHDVAYQGYNEGKGIWGTWEIPPSWKGGFYIWPEAMGDPTKQKLRESIEEPFNDFIDAEAPAPELSVASADVELEPQAEEPLA</sequence>
<organism evidence="2 3">
    <name type="scientific">Paludisphaera mucosa</name>
    <dbReference type="NCBI Taxonomy" id="3030827"/>
    <lineage>
        <taxon>Bacteria</taxon>
        <taxon>Pseudomonadati</taxon>
        <taxon>Planctomycetota</taxon>
        <taxon>Planctomycetia</taxon>
        <taxon>Isosphaerales</taxon>
        <taxon>Isosphaeraceae</taxon>
        <taxon>Paludisphaera</taxon>
    </lineage>
</organism>
<evidence type="ECO:0000256" key="1">
    <source>
        <dbReference type="SAM" id="MobiDB-lite"/>
    </source>
</evidence>
<name>A0ABT6FBZ2_9BACT</name>
<gene>
    <name evidence="2" type="ORF">PZE19_14025</name>
</gene>
<evidence type="ECO:0000313" key="3">
    <source>
        <dbReference type="Proteomes" id="UP001216907"/>
    </source>
</evidence>